<gene>
    <name evidence="1" type="ORF">SAMN05216219_0765</name>
</gene>
<evidence type="ECO:0000313" key="2">
    <source>
        <dbReference type="Proteomes" id="UP000198867"/>
    </source>
</evidence>
<dbReference type="Gene3D" id="3.40.50.720">
    <property type="entry name" value="NAD(P)-binding Rossmann-like Domain"/>
    <property type="match status" value="1"/>
</dbReference>
<dbReference type="OrthoDB" id="4426339at2"/>
<reference evidence="2" key="1">
    <citation type="submission" date="2016-10" db="EMBL/GenBank/DDBJ databases">
        <authorList>
            <person name="Varghese N."/>
            <person name="Submissions S."/>
        </authorList>
    </citation>
    <scope>NUCLEOTIDE SEQUENCE [LARGE SCALE GENOMIC DNA]</scope>
    <source>
        <strain evidence="2">CGMCC 1.11101</strain>
    </source>
</reference>
<dbReference type="STRING" id="995034.SAMN05216219_0765"/>
<protein>
    <submittedName>
        <fullName evidence="1">Bacteriocin biosynthesis cyclodehydratase domain-containing protein</fullName>
    </submittedName>
</protein>
<evidence type="ECO:0000313" key="1">
    <source>
        <dbReference type="EMBL" id="SFN48833.1"/>
    </source>
</evidence>
<accession>A0A1I4ZFK5</accession>
<dbReference type="AlphaFoldDB" id="A0A1I4ZFK5"/>
<dbReference type="EMBL" id="FOVM01000002">
    <property type="protein sequence ID" value="SFN48833.1"/>
    <property type="molecule type" value="Genomic_DNA"/>
</dbReference>
<name>A0A1I4ZFK5_9MICO</name>
<keyword evidence="2" id="KW-1185">Reference proteome</keyword>
<proteinExistence type="predicted"/>
<dbReference type="InterPro" id="IPR022291">
    <property type="entry name" value="Bacteriocin_synth_cyclodeHase"/>
</dbReference>
<dbReference type="Proteomes" id="UP000198867">
    <property type="component" value="Unassembled WGS sequence"/>
</dbReference>
<dbReference type="NCBIfam" id="TIGR03882">
    <property type="entry name" value="cyclo_dehyd_2"/>
    <property type="match status" value="1"/>
</dbReference>
<organism evidence="1 2">
    <name type="scientific">Mycetocola miduiensis</name>
    <dbReference type="NCBI Taxonomy" id="995034"/>
    <lineage>
        <taxon>Bacteria</taxon>
        <taxon>Bacillati</taxon>
        <taxon>Actinomycetota</taxon>
        <taxon>Actinomycetes</taxon>
        <taxon>Micrococcales</taxon>
        <taxon>Microbacteriaceae</taxon>
        <taxon>Mycetocola</taxon>
    </lineage>
</organism>
<sequence>MISRMILRLDPRYPIVWRTPTSLQIGAEHPLARLDSVTPALEHLLGAVMAGTSRDQLDVLAARLGARPSDVDRFLADIAPALLTPEQHDRRPRWIVDGDGRTADGIRALLRASEYPETTATNGPPDLAVLVATHVVDPRRYVRWLSLDIPHLAVVYTDVGVQIGPLVEPGAGPCLHCLARERTDADPAWPVMASQLLGQHSLAEEEPLISEVTARVARIVTARLGTGSNDLMSASLRIDGFRVSGSLTAHRPHPDCGCRSLSGSATAHAAAASAPTAPPTT</sequence>